<proteinExistence type="predicted"/>
<name>A0A4P6PVW6_9ACTN</name>
<dbReference type="InterPro" id="IPR046175">
    <property type="entry name" value="DUF6177"/>
</dbReference>
<evidence type="ECO:0000313" key="2">
    <source>
        <dbReference type="Proteomes" id="UP000292235"/>
    </source>
</evidence>
<reference evidence="1 2" key="1">
    <citation type="submission" date="2019-02" db="EMBL/GenBank/DDBJ databases">
        <authorList>
            <person name="Khodamoradi S."/>
            <person name="Hahnke R.L."/>
            <person name="Kaempfer P."/>
            <person name="Schumann P."/>
            <person name="Rohde M."/>
            <person name="Steinert M."/>
            <person name="Luzhetskyy A."/>
            <person name="Wink J."/>
            <person name="Ruckert C."/>
        </authorList>
    </citation>
    <scope>NUCLEOTIDE SEQUENCE [LARGE SCALE GENOMIC DNA]</scope>
    <source>
        <strain evidence="1 2">M2</strain>
    </source>
</reference>
<dbReference type="AlphaFoldDB" id="A0A4P6PVW6"/>
<dbReference type="KEGG" id="strr:EKD16_02085"/>
<dbReference type="Proteomes" id="UP000292235">
    <property type="component" value="Chromosome"/>
</dbReference>
<dbReference type="EMBL" id="CP036455">
    <property type="protein sequence ID" value="QBI52233.1"/>
    <property type="molecule type" value="Genomic_DNA"/>
</dbReference>
<gene>
    <name evidence="1" type="ORF">EKD16_02085</name>
</gene>
<dbReference type="Pfam" id="PF19674">
    <property type="entry name" value="DUF6177"/>
    <property type="match status" value="1"/>
</dbReference>
<sequence length="379" mass="40558">MVRRFADSLVSEFGGCVWAPEPELQRDDPRMVGSTEHPAVTLATDHVAVAVQDRPVVPFSPWLADAVATHGRAGRGFQLVTPAASRLTHEVSALLENPMARWVVRAPDGGYYDGHVGLPVTWHEQVGFVRDAAGSAPGSESAEPALHPHFLHPDPQDGADAMVDHLLVDLHLLHAPDEHLRLGAETELLTRAVAGAAPVLWGTAEPVPMLWNRDDVTALARRRAPNNSRFLFRGPPGAARPLSGTLSVSRVEEGVKESVALAVAHPPGALPDLDAVTGLVEELAAGGALHSVEVNRRRGRADLTRAPHPTGPVIPVGFGVGTDAVQTIGLQHARSAPVEPVRFGPRLTPSLWYRLGDGTDPEDRQRARDLLSHLRPEGS</sequence>
<organism evidence="1 2">
    <name type="scientific">Streptomonospora litoralis</name>
    <dbReference type="NCBI Taxonomy" id="2498135"/>
    <lineage>
        <taxon>Bacteria</taxon>
        <taxon>Bacillati</taxon>
        <taxon>Actinomycetota</taxon>
        <taxon>Actinomycetes</taxon>
        <taxon>Streptosporangiales</taxon>
        <taxon>Nocardiopsidaceae</taxon>
        <taxon>Streptomonospora</taxon>
    </lineage>
</organism>
<protein>
    <submittedName>
        <fullName evidence="1">Uncharacterized protein</fullName>
    </submittedName>
</protein>
<keyword evidence="2" id="KW-1185">Reference proteome</keyword>
<accession>A0A4P6PVW6</accession>
<evidence type="ECO:0000313" key="1">
    <source>
        <dbReference type="EMBL" id="QBI52233.1"/>
    </source>
</evidence>